<feature type="transmembrane region" description="Helical" evidence="8">
    <location>
        <begin position="169"/>
        <end position="189"/>
    </location>
</feature>
<dbReference type="PROSITE" id="PS50850">
    <property type="entry name" value="MFS"/>
    <property type="match status" value="1"/>
</dbReference>
<dbReference type="PANTHER" id="PTHR43124:SF3">
    <property type="entry name" value="CHLORAMPHENICOL EFFLUX PUMP RV0191"/>
    <property type="match status" value="1"/>
</dbReference>
<reference evidence="10 11" key="1">
    <citation type="submission" date="2020-05" db="EMBL/GenBank/DDBJ databases">
        <title>Actinomyces sp. zg-325.</title>
        <authorList>
            <person name="Yang C."/>
        </authorList>
    </citation>
    <scope>NUCLEOTIDE SEQUENCE [LARGE SCALE GENOMIC DNA]</scope>
    <source>
        <strain evidence="11">zg-325</strain>
    </source>
</reference>
<keyword evidence="6 8" id="KW-1133">Transmembrane helix</keyword>
<organism evidence="10 11">
    <name type="scientific">Actinomyces marmotae</name>
    <dbReference type="NCBI Taxonomy" id="2737173"/>
    <lineage>
        <taxon>Bacteria</taxon>
        <taxon>Bacillati</taxon>
        <taxon>Actinomycetota</taxon>
        <taxon>Actinomycetes</taxon>
        <taxon>Actinomycetales</taxon>
        <taxon>Actinomycetaceae</taxon>
        <taxon>Actinomyces</taxon>
    </lineage>
</organism>
<keyword evidence="7 8" id="KW-0472">Membrane</keyword>
<accession>A0A6M8AZM3</accession>
<evidence type="ECO:0000259" key="9">
    <source>
        <dbReference type="PROSITE" id="PS50850"/>
    </source>
</evidence>
<evidence type="ECO:0000256" key="7">
    <source>
        <dbReference type="ARBA" id="ARBA00023136"/>
    </source>
</evidence>
<comment type="similarity">
    <text evidence="2">Belongs to the major facilitator superfamily. Bcr/CmlA family.</text>
</comment>
<dbReference type="InterPro" id="IPR036259">
    <property type="entry name" value="MFS_trans_sf"/>
</dbReference>
<dbReference type="GO" id="GO:0005886">
    <property type="term" value="C:plasma membrane"/>
    <property type="evidence" value="ECO:0007669"/>
    <property type="project" value="UniProtKB-SubCell"/>
</dbReference>
<dbReference type="Pfam" id="PF07690">
    <property type="entry name" value="MFS_1"/>
    <property type="match status" value="1"/>
</dbReference>
<feature type="transmembrane region" description="Helical" evidence="8">
    <location>
        <begin position="109"/>
        <end position="127"/>
    </location>
</feature>
<evidence type="ECO:0000256" key="1">
    <source>
        <dbReference type="ARBA" id="ARBA00004651"/>
    </source>
</evidence>
<evidence type="ECO:0000313" key="10">
    <source>
        <dbReference type="EMBL" id="QKD79664.1"/>
    </source>
</evidence>
<dbReference type="CDD" id="cd17320">
    <property type="entry name" value="MFS_MdfA_MDR_like"/>
    <property type="match status" value="1"/>
</dbReference>
<evidence type="ECO:0000256" key="2">
    <source>
        <dbReference type="ARBA" id="ARBA00006236"/>
    </source>
</evidence>
<dbReference type="NCBIfam" id="TIGR00710">
    <property type="entry name" value="efflux_Bcr_CflA"/>
    <property type="match status" value="1"/>
</dbReference>
<evidence type="ECO:0000313" key="11">
    <source>
        <dbReference type="Proteomes" id="UP000504752"/>
    </source>
</evidence>
<dbReference type="InterPro" id="IPR005829">
    <property type="entry name" value="Sugar_transporter_CS"/>
</dbReference>
<feature type="transmembrane region" description="Helical" evidence="8">
    <location>
        <begin position="48"/>
        <end position="70"/>
    </location>
</feature>
<dbReference type="AlphaFoldDB" id="A0A6M8AZM3"/>
<dbReference type="PANTHER" id="PTHR43124">
    <property type="entry name" value="PURINE EFFLUX PUMP PBUE"/>
    <property type="match status" value="1"/>
</dbReference>
<evidence type="ECO:0000256" key="4">
    <source>
        <dbReference type="ARBA" id="ARBA00022475"/>
    </source>
</evidence>
<gene>
    <name evidence="10" type="ORF">HPC72_04800</name>
</gene>
<dbReference type="InterPro" id="IPR050189">
    <property type="entry name" value="MFS_Efflux_Transporters"/>
</dbReference>
<dbReference type="Gene3D" id="1.20.1720.10">
    <property type="entry name" value="Multidrug resistance protein D"/>
    <property type="match status" value="1"/>
</dbReference>
<dbReference type="KEGG" id="amam:HPC72_04800"/>
<dbReference type="RefSeq" id="WP_159523054.1">
    <property type="nucleotide sequence ID" value="NZ_CP053642.1"/>
</dbReference>
<dbReference type="InterPro" id="IPR011701">
    <property type="entry name" value="MFS"/>
</dbReference>
<feature type="transmembrane region" description="Helical" evidence="8">
    <location>
        <begin position="285"/>
        <end position="305"/>
    </location>
</feature>
<feature type="domain" description="Major facilitator superfamily (MFS) profile" evidence="9">
    <location>
        <begin position="15"/>
        <end position="399"/>
    </location>
</feature>
<evidence type="ECO:0000256" key="8">
    <source>
        <dbReference type="SAM" id="Phobius"/>
    </source>
</evidence>
<dbReference type="GO" id="GO:0042910">
    <property type="term" value="F:xenobiotic transmembrane transporter activity"/>
    <property type="evidence" value="ECO:0007669"/>
    <property type="project" value="InterPro"/>
</dbReference>
<feature type="transmembrane region" description="Helical" evidence="8">
    <location>
        <begin position="342"/>
        <end position="362"/>
    </location>
</feature>
<feature type="transmembrane region" description="Helical" evidence="8">
    <location>
        <begin position="374"/>
        <end position="395"/>
    </location>
</feature>
<proteinExistence type="inferred from homology"/>
<keyword evidence="5 8" id="KW-0812">Transmembrane</keyword>
<dbReference type="InterPro" id="IPR004812">
    <property type="entry name" value="Efflux_drug-R_Bcr/CmlA"/>
</dbReference>
<feature type="transmembrane region" description="Helical" evidence="8">
    <location>
        <begin position="222"/>
        <end position="243"/>
    </location>
</feature>
<keyword evidence="11" id="KW-1185">Reference proteome</keyword>
<feature type="transmembrane region" description="Helical" evidence="8">
    <location>
        <begin position="82"/>
        <end position="103"/>
    </location>
</feature>
<evidence type="ECO:0000256" key="6">
    <source>
        <dbReference type="ARBA" id="ARBA00022989"/>
    </source>
</evidence>
<dbReference type="GO" id="GO:1990961">
    <property type="term" value="P:xenobiotic detoxification by transmembrane export across the plasma membrane"/>
    <property type="evidence" value="ECO:0007669"/>
    <property type="project" value="InterPro"/>
</dbReference>
<keyword evidence="4" id="KW-1003">Cell membrane</keyword>
<feature type="transmembrane region" description="Helical" evidence="8">
    <location>
        <begin position="139"/>
        <end position="163"/>
    </location>
</feature>
<dbReference type="Proteomes" id="UP000504752">
    <property type="component" value="Chromosome"/>
</dbReference>
<sequence>MNRPLSPEAPITAGLIIALAIQNAVPPFATDMYSPAFPHVAADLHASATAVGLTLTAFFAGMGTGQLVGGTASDRYGRRRPIITGGLICALGGIVCALAPGIGTLLVGRILQGLGGGIASVVGRAVLVDIAHGDRLARIMSILMAVGGLAPMLAPVTGSAVLSVATWRMIFWCLAGFGLLMVTMAAIVIPETLPASDRRSGGPRRFAAGFAELVRHERFMGYMLTSAFSGFAMFAYISASSFVLQEIKGLTAMQYSVFFGCTAGANMLMALTNSRLVGRYRPRRLIAVGLGISGAGIALVTLAVLVWGTALVPLCAGFVLTMAAQGLIFGNAGALALGEVRHVAGAASALMGVVQAIAMGVSAPLASSGGGASAVPMVAVMLTGIIGAWAAYLLVGRAPSQRRLPGMTGRAGRNGEV</sequence>
<dbReference type="SUPFAM" id="SSF103473">
    <property type="entry name" value="MFS general substrate transporter"/>
    <property type="match status" value="1"/>
</dbReference>
<feature type="transmembrane region" description="Helical" evidence="8">
    <location>
        <begin position="255"/>
        <end position="273"/>
    </location>
</feature>
<keyword evidence="3" id="KW-0813">Transport</keyword>
<evidence type="ECO:0000256" key="3">
    <source>
        <dbReference type="ARBA" id="ARBA00022448"/>
    </source>
</evidence>
<dbReference type="InterPro" id="IPR020846">
    <property type="entry name" value="MFS_dom"/>
</dbReference>
<evidence type="ECO:0000256" key="5">
    <source>
        <dbReference type="ARBA" id="ARBA00022692"/>
    </source>
</evidence>
<comment type="subcellular location">
    <subcellularLocation>
        <location evidence="1">Cell membrane</location>
        <topology evidence="1">Multi-pass membrane protein</topology>
    </subcellularLocation>
</comment>
<dbReference type="EMBL" id="CP053642">
    <property type="protein sequence ID" value="QKD79664.1"/>
    <property type="molecule type" value="Genomic_DNA"/>
</dbReference>
<protein>
    <submittedName>
        <fullName evidence="10">Multidrug effflux MFS transporter</fullName>
    </submittedName>
</protein>
<name>A0A6M8AZM3_9ACTO</name>
<dbReference type="PROSITE" id="PS00216">
    <property type="entry name" value="SUGAR_TRANSPORT_1"/>
    <property type="match status" value="1"/>
</dbReference>
<feature type="transmembrane region" description="Helical" evidence="8">
    <location>
        <begin position="311"/>
        <end position="330"/>
    </location>
</feature>